<sequence>MVSSASVIAKRPMDTEAKGIRERIQTINALCSPRPILQSQHWDAGDLPAVAKRRLRRLWEGELACPEGRWCRKG</sequence>
<gene>
    <name evidence="1" type="ORF">M513_05828</name>
    <name evidence="2" type="ORF">M514_05828</name>
</gene>
<dbReference type="Proteomes" id="UP000030758">
    <property type="component" value="Unassembled WGS sequence"/>
</dbReference>
<dbReference type="Proteomes" id="UP000030764">
    <property type="component" value="Unassembled WGS sequence"/>
</dbReference>
<name>A0A085NAE7_9BILA</name>
<organism evidence="2">
    <name type="scientific">Trichuris suis</name>
    <name type="common">pig whipworm</name>
    <dbReference type="NCBI Taxonomy" id="68888"/>
    <lineage>
        <taxon>Eukaryota</taxon>
        <taxon>Metazoa</taxon>
        <taxon>Ecdysozoa</taxon>
        <taxon>Nematoda</taxon>
        <taxon>Enoplea</taxon>
        <taxon>Dorylaimia</taxon>
        <taxon>Trichinellida</taxon>
        <taxon>Trichuridae</taxon>
        <taxon>Trichuris</taxon>
    </lineage>
</organism>
<evidence type="ECO:0000313" key="3">
    <source>
        <dbReference type="Proteomes" id="UP000030764"/>
    </source>
</evidence>
<proteinExistence type="predicted"/>
<reference evidence="2 3" key="1">
    <citation type="journal article" date="2014" name="Nat. Genet.">
        <title>Genome and transcriptome of the porcine whipworm Trichuris suis.</title>
        <authorList>
            <person name="Jex A.R."/>
            <person name="Nejsum P."/>
            <person name="Schwarz E.M."/>
            <person name="Hu L."/>
            <person name="Young N.D."/>
            <person name="Hall R.S."/>
            <person name="Korhonen P.K."/>
            <person name="Liao S."/>
            <person name="Thamsborg S."/>
            <person name="Xia J."/>
            <person name="Xu P."/>
            <person name="Wang S."/>
            <person name="Scheerlinck J.P."/>
            <person name="Hofmann A."/>
            <person name="Sternberg P.W."/>
            <person name="Wang J."/>
            <person name="Gasser R.B."/>
        </authorList>
    </citation>
    <scope>NUCLEOTIDE SEQUENCE [LARGE SCALE GENOMIC DNA]</scope>
    <source>
        <strain evidence="2">DCEP-RM93F</strain>
        <strain evidence="1">DCEP-RM93M</strain>
    </source>
</reference>
<keyword evidence="3" id="KW-1185">Reference proteome</keyword>
<accession>A0A085NAE7</accession>
<dbReference type="AlphaFoldDB" id="A0A085NAE7"/>
<evidence type="ECO:0000313" key="1">
    <source>
        <dbReference type="EMBL" id="KFD53347.1"/>
    </source>
</evidence>
<evidence type="ECO:0000313" key="2">
    <source>
        <dbReference type="EMBL" id="KFD66443.1"/>
    </source>
</evidence>
<dbReference type="EMBL" id="KL363218">
    <property type="protein sequence ID" value="KFD53347.1"/>
    <property type="molecule type" value="Genomic_DNA"/>
</dbReference>
<dbReference type="EMBL" id="KL367525">
    <property type="protein sequence ID" value="KFD66443.1"/>
    <property type="molecule type" value="Genomic_DNA"/>
</dbReference>
<protein>
    <submittedName>
        <fullName evidence="2">Uncharacterized protein</fullName>
    </submittedName>
</protein>